<keyword evidence="5 8" id="KW-0093">Biotin biosynthesis</keyword>
<protein>
    <recommendedName>
        <fullName evidence="8">ATP-dependent dethiobiotin synthetase BioD</fullName>
        <ecNumber evidence="8">6.3.3.3</ecNumber>
    </recommendedName>
    <alternativeName>
        <fullName evidence="8">DTB synthetase</fullName>
        <shortName evidence="8">DTBS</shortName>
    </alternativeName>
    <alternativeName>
        <fullName evidence="8">Dethiobiotin synthase</fullName>
    </alternativeName>
</protein>
<dbReference type="FunFam" id="3.40.50.300:FF:000292">
    <property type="entry name" value="ATP-dependent dethiobiotin synthetase BioD"/>
    <property type="match status" value="1"/>
</dbReference>
<evidence type="ECO:0000256" key="5">
    <source>
        <dbReference type="ARBA" id="ARBA00022756"/>
    </source>
</evidence>
<feature type="binding site" evidence="8">
    <location>
        <position position="70"/>
    </location>
    <ligand>
        <name>ATP</name>
        <dbReference type="ChEBI" id="CHEBI:30616"/>
    </ligand>
</feature>
<dbReference type="EMBL" id="CAADFL010000486">
    <property type="protein sequence ID" value="VFK17529.1"/>
    <property type="molecule type" value="Genomic_DNA"/>
</dbReference>
<comment type="cofactor">
    <cofactor evidence="8">
        <name>Mg(2+)</name>
        <dbReference type="ChEBI" id="CHEBI:18420"/>
    </cofactor>
</comment>
<dbReference type="UniPathway" id="UPA00078">
    <property type="reaction ID" value="UER00161"/>
</dbReference>
<keyword evidence="7 8" id="KW-0460">Magnesium</keyword>
<evidence type="ECO:0000256" key="7">
    <source>
        <dbReference type="ARBA" id="ARBA00022842"/>
    </source>
</evidence>
<comment type="subunit">
    <text evidence="8">Homodimer.</text>
</comment>
<name>A0A450WKI6_9GAMM</name>
<evidence type="ECO:0000256" key="3">
    <source>
        <dbReference type="ARBA" id="ARBA00022723"/>
    </source>
</evidence>
<evidence type="ECO:0000256" key="1">
    <source>
        <dbReference type="ARBA" id="ARBA00022490"/>
    </source>
</evidence>
<dbReference type="NCBIfam" id="TIGR00347">
    <property type="entry name" value="bioD"/>
    <property type="match status" value="1"/>
</dbReference>
<comment type="similarity">
    <text evidence="8">Belongs to the dethiobiotin synthetase family.</text>
</comment>
<dbReference type="AlphaFoldDB" id="A0A450WKI6"/>
<comment type="subcellular location">
    <subcellularLocation>
        <location evidence="8">Cytoplasm</location>
    </subcellularLocation>
</comment>
<dbReference type="InterPro" id="IPR027417">
    <property type="entry name" value="P-loop_NTPase"/>
</dbReference>
<feature type="binding site" evidence="8">
    <location>
        <begin position="220"/>
        <end position="222"/>
    </location>
    <ligand>
        <name>ATP</name>
        <dbReference type="ChEBI" id="CHEBI:30616"/>
    </ligand>
</feature>
<evidence type="ECO:0000313" key="9">
    <source>
        <dbReference type="EMBL" id="VFJ66100.1"/>
    </source>
</evidence>
<dbReference type="GO" id="GO:0005829">
    <property type="term" value="C:cytosol"/>
    <property type="evidence" value="ECO:0007669"/>
    <property type="project" value="TreeGrafter"/>
</dbReference>
<dbReference type="GO" id="GO:0000287">
    <property type="term" value="F:magnesium ion binding"/>
    <property type="evidence" value="ECO:0007669"/>
    <property type="project" value="UniProtKB-UniRule"/>
</dbReference>
<dbReference type="GO" id="GO:0009102">
    <property type="term" value="P:biotin biosynthetic process"/>
    <property type="evidence" value="ECO:0007669"/>
    <property type="project" value="UniProtKB-UniRule"/>
</dbReference>
<feature type="active site" evidence="8">
    <location>
        <position position="53"/>
    </location>
</feature>
<dbReference type="EC" id="6.3.3.3" evidence="8"/>
<dbReference type="PANTHER" id="PTHR43210:SF5">
    <property type="entry name" value="DETHIOBIOTIN SYNTHETASE"/>
    <property type="match status" value="1"/>
</dbReference>
<dbReference type="Gene3D" id="3.40.50.300">
    <property type="entry name" value="P-loop containing nucleotide triphosphate hydrolases"/>
    <property type="match status" value="1"/>
</dbReference>
<evidence type="ECO:0000313" key="10">
    <source>
        <dbReference type="EMBL" id="VFJ77479.1"/>
    </source>
</evidence>
<dbReference type="CDD" id="cd03109">
    <property type="entry name" value="DTBS"/>
    <property type="match status" value="1"/>
</dbReference>
<feature type="binding site" evidence="8">
    <location>
        <position position="57"/>
    </location>
    <ligand>
        <name>substrate</name>
    </ligand>
</feature>
<dbReference type="EMBL" id="CAADFA010000989">
    <property type="protein sequence ID" value="VFJ77479.1"/>
    <property type="molecule type" value="Genomic_DNA"/>
</dbReference>
<evidence type="ECO:0000313" key="11">
    <source>
        <dbReference type="EMBL" id="VFK17529.1"/>
    </source>
</evidence>
<keyword evidence="1 8" id="KW-0963">Cytoplasm</keyword>
<dbReference type="HAMAP" id="MF_00336">
    <property type="entry name" value="BioD"/>
    <property type="match status" value="1"/>
</dbReference>
<organism evidence="11">
    <name type="scientific">Candidatus Kentrum sp. FM</name>
    <dbReference type="NCBI Taxonomy" id="2126340"/>
    <lineage>
        <taxon>Bacteria</taxon>
        <taxon>Pseudomonadati</taxon>
        <taxon>Pseudomonadota</taxon>
        <taxon>Gammaproteobacteria</taxon>
        <taxon>Candidatus Kentrum</taxon>
    </lineage>
</organism>
<dbReference type="GO" id="GO:0004141">
    <property type="term" value="F:dethiobiotin synthase activity"/>
    <property type="evidence" value="ECO:0007669"/>
    <property type="project" value="UniProtKB-UniRule"/>
</dbReference>
<evidence type="ECO:0000256" key="6">
    <source>
        <dbReference type="ARBA" id="ARBA00022840"/>
    </source>
</evidence>
<accession>A0A450WKI6</accession>
<evidence type="ECO:0000256" key="4">
    <source>
        <dbReference type="ARBA" id="ARBA00022741"/>
    </source>
</evidence>
<proteinExistence type="inferred from homology"/>
<dbReference type="SUPFAM" id="SSF52540">
    <property type="entry name" value="P-loop containing nucleoside triphosphate hydrolases"/>
    <property type="match status" value="1"/>
</dbReference>
<dbReference type="InterPro" id="IPR004472">
    <property type="entry name" value="DTB_synth_BioD"/>
</dbReference>
<dbReference type="PIRSF" id="PIRSF006755">
    <property type="entry name" value="DTB_synth"/>
    <property type="match status" value="1"/>
</dbReference>
<keyword evidence="6 8" id="KW-0067">ATP-binding</keyword>
<gene>
    <name evidence="8" type="primary">bioD</name>
    <name evidence="9" type="ORF">BECKFM1743A_GA0114220_104012</name>
    <name evidence="11" type="ORF">BECKFM1743B_GA0114221_104862</name>
    <name evidence="10" type="ORF">BECKFM1743C_GA0114222_109891</name>
</gene>
<sequence>MQTKHSDSAPDRARSAHAGIFVTGTDTDVGKTWVSLGIMAALQGAGISTIAMKPVASGCLPTEQGLRNDDAERLMAQSSVPLPYELVNPFAFEPAIAPHIAAAEAGRTISLEKIESCYHTLTGLAQCCVVEGAGGWLVPLTDTETAADLVARLGLPIILVVGIRLGCINHTLLSVESILRAGHNLLGWVANCPESGVERGEENILALTHRIDAPLLARIPWSAQPCVPEFAKRIAVPGLCRTGILSTAEF</sequence>
<dbReference type="EMBL" id="CAADEZ010000401">
    <property type="protein sequence ID" value="VFJ66100.1"/>
    <property type="molecule type" value="Genomic_DNA"/>
</dbReference>
<reference evidence="11" key="1">
    <citation type="submission" date="2019-02" db="EMBL/GenBank/DDBJ databases">
        <authorList>
            <person name="Gruber-Vodicka R. H."/>
            <person name="Seah K. B. B."/>
        </authorList>
    </citation>
    <scope>NUCLEOTIDE SEQUENCE</scope>
    <source>
        <strain evidence="9">BECK_BZ163</strain>
        <strain evidence="11">BECK_BZ164</strain>
        <strain evidence="10">BECK_BZ165</strain>
    </source>
</reference>
<dbReference type="Pfam" id="PF13500">
    <property type="entry name" value="AAA_26"/>
    <property type="match status" value="1"/>
</dbReference>
<feature type="binding site" evidence="8">
    <location>
        <begin position="131"/>
        <end position="134"/>
    </location>
    <ligand>
        <name>ATP</name>
        <dbReference type="ChEBI" id="CHEBI:30616"/>
    </ligand>
</feature>
<feature type="binding site" evidence="8">
    <location>
        <begin position="191"/>
        <end position="192"/>
    </location>
    <ligand>
        <name>ATP</name>
        <dbReference type="ChEBI" id="CHEBI:30616"/>
    </ligand>
</feature>
<dbReference type="GO" id="GO:0005524">
    <property type="term" value="F:ATP binding"/>
    <property type="evidence" value="ECO:0007669"/>
    <property type="project" value="UniProtKB-UniRule"/>
</dbReference>
<evidence type="ECO:0000256" key="8">
    <source>
        <dbReference type="HAMAP-Rule" id="MF_00336"/>
    </source>
</evidence>
<dbReference type="GO" id="GO:0042803">
    <property type="term" value="F:protein homodimerization activity"/>
    <property type="evidence" value="ECO:0007669"/>
    <property type="project" value="UniProtKB-ARBA"/>
</dbReference>
<keyword evidence="2 8" id="KW-0436">Ligase</keyword>
<keyword evidence="4 8" id="KW-0547">Nucleotide-binding</keyword>
<feature type="binding site" evidence="8">
    <location>
        <position position="70"/>
    </location>
    <ligand>
        <name>Mg(2+)</name>
        <dbReference type="ChEBI" id="CHEBI:18420"/>
    </ligand>
</feature>
<comment type="function">
    <text evidence="8">Catalyzes a mechanistically unusual reaction, the ATP-dependent insertion of CO2 between the N7 and N8 nitrogen atoms of 7,8-diaminopelargonic acid (DAPA, also called 7,8-diammoniononanoate) to form a ureido ring.</text>
</comment>
<comment type="pathway">
    <text evidence="8">Cofactor biosynthesis; biotin biosynthesis; biotin from 7,8-diaminononanoate: step 1/2.</text>
</comment>
<feature type="binding site" evidence="8">
    <location>
        <position position="32"/>
    </location>
    <ligand>
        <name>Mg(2+)</name>
        <dbReference type="ChEBI" id="CHEBI:18420"/>
    </ligand>
</feature>
<keyword evidence="3 8" id="KW-0479">Metal-binding</keyword>
<evidence type="ECO:0000256" key="2">
    <source>
        <dbReference type="ARBA" id="ARBA00022598"/>
    </source>
</evidence>
<comment type="caution">
    <text evidence="8">Lacks conserved residue(s) required for the propagation of feature annotation.</text>
</comment>
<dbReference type="PANTHER" id="PTHR43210">
    <property type="entry name" value="DETHIOBIOTIN SYNTHETASE"/>
    <property type="match status" value="1"/>
</dbReference>
<comment type="catalytic activity">
    <reaction evidence="8">
        <text>(7R,8S)-7,8-diammoniononanoate + CO2 + ATP = (4R,5S)-dethiobiotin + ADP + phosphate + 3 H(+)</text>
        <dbReference type="Rhea" id="RHEA:15805"/>
        <dbReference type="ChEBI" id="CHEBI:15378"/>
        <dbReference type="ChEBI" id="CHEBI:16526"/>
        <dbReference type="ChEBI" id="CHEBI:30616"/>
        <dbReference type="ChEBI" id="CHEBI:43474"/>
        <dbReference type="ChEBI" id="CHEBI:149469"/>
        <dbReference type="ChEBI" id="CHEBI:149473"/>
        <dbReference type="ChEBI" id="CHEBI:456216"/>
        <dbReference type="EC" id="6.3.3.3"/>
    </reaction>
</comment>
<feature type="binding site" evidence="8">
    <location>
        <position position="131"/>
    </location>
    <ligand>
        <name>Mg(2+)</name>
        <dbReference type="ChEBI" id="CHEBI:18420"/>
    </ligand>
</feature>